<feature type="domain" description="DUF6533" evidence="2">
    <location>
        <begin position="20"/>
        <end position="65"/>
    </location>
</feature>
<evidence type="ECO:0000313" key="4">
    <source>
        <dbReference type="Proteomes" id="UP000703269"/>
    </source>
</evidence>
<gene>
    <name evidence="3" type="ORF">PsYK624_125330</name>
</gene>
<dbReference type="EMBL" id="BPQB01000058">
    <property type="protein sequence ID" value="GJE96339.1"/>
    <property type="molecule type" value="Genomic_DNA"/>
</dbReference>
<feature type="transmembrane region" description="Helical" evidence="1">
    <location>
        <begin position="255"/>
        <end position="274"/>
    </location>
</feature>
<dbReference type="AlphaFoldDB" id="A0A9P3LJ53"/>
<evidence type="ECO:0000259" key="2">
    <source>
        <dbReference type="Pfam" id="PF20151"/>
    </source>
</evidence>
<accession>A0A9P3LJ53</accession>
<feature type="transmembrane region" description="Helical" evidence="1">
    <location>
        <begin position="228"/>
        <end position="249"/>
    </location>
</feature>
<dbReference type="InterPro" id="IPR045340">
    <property type="entry name" value="DUF6533"/>
</dbReference>
<dbReference type="OrthoDB" id="2745134at2759"/>
<keyword evidence="1" id="KW-1133">Transmembrane helix</keyword>
<feature type="transmembrane region" description="Helical" evidence="1">
    <location>
        <begin position="82"/>
        <end position="108"/>
    </location>
</feature>
<name>A0A9P3LJ53_9APHY</name>
<evidence type="ECO:0000256" key="1">
    <source>
        <dbReference type="SAM" id="Phobius"/>
    </source>
</evidence>
<protein>
    <recommendedName>
        <fullName evidence="2">DUF6533 domain-containing protein</fullName>
    </recommendedName>
</protein>
<proteinExistence type="predicted"/>
<keyword evidence="1" id="KW-0812">Transmembrane</keyword>
<keyword evidence="1" id="KW-0472">Membrane</keyword>
<feature type="transmembrane region" description="Helical" evidence="1">
    <location>
        <begin position="20"/>
        <end position="37"/>
    </location>
</feature>
<evidence type="ECO:0000313" key="3">
    <source>
        <dbReference type="EMBL" id="GJE96339.1"/>
    </source>
</evidence>
<dbReference type="Proteomes" id="UP000703269">
    <property type="component" value="Unassembled WGS sequence"/>
</dbReference>
<feature type="transmembrane region" description="Helical" evidence="1">
    <location>
        <begin position="188"/>
        <end position="207"/>
    </location>
</feature>
<keyword evidence="4" id="KW-1185">Reference proteome</keyword>
<feature type="transmembrane region" description="Helical" evidence="1">
    <location>
        <begin position="115"/>
        <end position="137"/>
    </location>
</feature>
<reference evidence="3 4" key="1">
    <citation type="submission" date="2021-08" db="EMBL/GenBank/DDBJ databases">
        <title>Draft Genome Sequence of Phanerochaete sordida strain YK-624.</title>
        <authorList>
            <person name="Mori T."/>
            <person name="Dohra H."/>
            <person name="Suzuki T."/>
            <person name="Kawagishi H."/>
            <person name="Hirai H."/>
        </authorList>
    </citation>
    <scope>NUCLEOTIDE SEQUENCE [LARGE SCALE GENOMIC DNA]</scope>
    <source>
        <strain evidence="3 4">YK-624</strain>
    </source>
</reference>
<feature type="transmembrane region" description="Helical" evidence="1">
    <location>
        <begin position="49"/>
        <end position="70"/>
    </location>
</feature>
<organism evidence="3 4">
    <name type="scientific">Phanerochaete sordida</name>
    <dbReference type="NCBI Taxonomy" id="48140"/>
    <lineage>
        <taxon>Eukaryota</taxon>
        <taxon>Fungi</taxon>
        <taxon>Dikarya</taxon>
        <taxon>Basidiomycota</taxon>
        <taxon>Agaricomycotina</taxon>
        <taxon>Agaricomycetes</taxon>
        <taxon>Polyporales</taxon>
        <taxon>Phanerochaetaceae</taxon>
        <taxon>Phanerochaete</taxon>
    </lineage>
</organism>
<sequence length="408" mass="44622">MSDSSDELVQILRTVQLEGYIGWSLVCLLIYEIVITIDREISTVWRRKFSATSLLLLSTRWLMLVNPVFGAWEGPVVCRPLYLLRGVANLIVTALIALFPTLRVYAFWKDSKIRYLFPTLICVLGLVPVATNSFVLARTAVVYEETPYFSGCAYMTDISPGLTTTCVYVLRDTAAAISVLTLQPTVLYATRCSAIASDLLAIVLTWVRSYRLFIGMRSVQNGTSVTGVLLRDGTVYFGALLVINILQLLSYSTALSSTQISYASSFLIALPPLLMQRFMMNLRTLSGAPGDTRSTSDARHFSRFSVSFRVPVESDFLGNIGEPLAPEGETGSLGWDGEEGLGDGFQDVLEEGLEQKMGGRVGEEAVGRDVEKLGYARSGVDDPDAGAFSFALPDANSQEDFSRGAKAL</sequence>
<comment type="caution">
    <text evidence="3">The sequence shown here is derived from an EMBL/GenBank/DDBJ whole genome shotgun (WGS) entry which is preliminary data.</text>
</comment>
<dbReference type="Pfam" id="PF20151">
    <property type="entry name" value="DUF6533"/>
    <property type="match status" value="1"/>
</dbReference>